<sequence>MKELHPYSPEERRKRLARLRARFGKAAIERAKREIKPLIVAKRVGIGLYDDGFIHAGNLAYLSLLAMFPFFILAAAVARLFGRTQDASLAVAAILGRLPADVRHVLDGPIEEVIQGRSGALLWLGAIVGLWTAASFIETIRDILRRAYGVKFSASFWQYRLASMAVILASVVLLFVTFGLTVVMASVHNFVIEKLPISEGIGRGLGFYRLVPGLTLFATFYVIFLALTPSRYRTIECRKWPGALIVTLWWLVTVEVLPDVIGLFGGYETTYGSLAGVMVALIFFFVIGLGVVAGAELNAALVEPGGKALRGEHYEGPYEAELPVEEPAPEEELAAAARRQIGGN</sequence>
<feature type="transmembrane region" description="Helical" evidence="6">
    <location>
        <begin position="207"/>
        <end position="228"/>
    </location>
</feature>
<evidence type="ECO:0000256" key="3">
    <source>
        <dbReference type="ARBA" id="ARBA00022692"/>
    </source>
</evidence>
<evidence type="ECO:0000256" key="1">
    <source>
        <dbReference type="ARBA" id="ARBA00004651"/>
    </source>
</evidence>
<dbReference type="NCBIfam" id="TIGR00765">
    <property type="entry name" value="yihY_not_rbn"/>
    <property type="match status" value="1"/>
</dbReference>
<evidence type="ECO:0000256" key="6">
    <source>
        <dbReference type="SAM" id="Phobius"/>
    </source>
</evidence>
<dbReference type="InterPro" id="IPR017039">
    <property type="entry name" value="Virul_fac_BrkB"/>
</dbReference>
<feature type="transmembrane region" description="Helical" evidence="6">
    <location>
        <begin position="240"/>
        <end position="265"/>
    </location>
</feature>
<proteinExistence type="predicted"/>
<feature type="transmembrane region" description="Helical" evidence="6">
    <location>
        <begin position="271"/>
        <end position="293"/>
    </location>
</feature>
<keyword evidence="3 6" id="KW-0812">Transmembrane</keyword>
<accession>A0A9X1QMQ6</accession>
<dbReference type="EMBL" id="JAKFGM010000002">
    <property type="protein sequence ID" value="MCF2515354.1"/>
    <property type="molecule type" value="Genomic_DNA"/>
</dbReference>
<dbReference type="PANTHER" id="PTHR30213">
    <property type="entry name" value="INNER MEMBRANE PROTEIN YHJD"/>
    <property type="match status" value="1"/>
</dbReference>
<keyword evidence="8" id="KW-1185">Reference proteome</keyword>
<reference evidence="7" key="1">
    <citation type="submission" date="2022-01" db="EMBL/GenBank/DDBJ databases">
        <authorList>
            <person name="Jo J.-H."/>
            <person name="Im W.-T."/>
        </authorList>
    </citation>
    <scope>NUCLEOTIDE SEQUENCE</scope>
    <source>
        <strain evidence="7">G124</strain>
    </source>
</reference>
<evidence type="ECO:0000256" key="2">
    <source>
        <dbReference type="ARBA" id="ARBA00022475"/>
    </source>
</evidence>
<dbReference type="RefSeq" id="WP_235067887.1">
    <property type="nucleotide sequence ID" value="NZ_JAKFGM010000002.1"/>
</dbReference>
<organism evidence="7 8">
    <name type="scientific">Sphingomonas cremea</name>
    <dbReference type="NCBI Taxonomy" id="2904799"/>
    <lineage>
        <taxon>Bacteria</taxon>
        <taxon>Pseudomonadati</taxon>
        <taxon>Pseudomonadota</taxon>
        <taxon>Alphaproteobacteria</taxon>
        <taxon>Sphingomonadales</taxon>
        <taxon>Sphingomonadaceae</taxon>
        <taxon>Sphingomonas</taxon>
    </lineage>
</organism>
<evidence type="ECO:0000313" key="7">
    <source>
        <dbReference type="EMBL" id="MCF2515354.1"/>
    </source>
</evidence>
<gene>
    <name evidence="7" type="ORF">LVY65_09795</name>
</gene>
<feature type="transmembrane region" description="Helical" evidence="6">
    <location>
        <begin position="59"/>
        <end position="81"/>
    </location>
</feature>
<name>A0A9X1QMQ6_9SPHN</name>
<dbReference type="Proteomes" id="UP001139410">
    <property type="component" value="Unassembled WGS sequence"/>
</dbReference>
<feature type="transmembrane region" description="Helical" evidence="6">
    <location>
        <begin position="161"/>
        <end position="187"/>
    </location>
</feature>
<keyword evidence="5 6" id="KW-0472">Membrane</keyword>
<comment type="caution">
    <text evidence="7">The sequence shown here is derived from an EMBL/GenBank/DDBJ whole genome shotgun (WGS) entry which is preliminary data.</text>
</comment>
<dbReference type="Pfam" id="PF03631">
    <property type="entry name" value="Virul_fac_BrkB"/>
    <property type="match status" value="1"/>
</dbReference>
<protein>
    <submittedName>
        <fullName evidence="7">YihY/virulence factor BrkB family protein</fullName>
    </submittedName>
</protein>
<feature type="transmembrane region" description="Helical" evidence="6">
    <location>
        <begin position="120"/>
        <end position="140"/>
    </location>
</feature>
<evidence type="ECO:0000313" key="8">
    <source>
        <dbReference type="Proteomes" id="UP001139410"/>
    </source>
</evidence>
<evidence type="ECO:0000256" key="5">
    <source>
        <dbReference type="ARBA" id="ARBA00023136"/>
    </source>
</evidence>
<dbReference type="AlphaFoldDB" id="A0A9X1QMQ6"/>
<keyword evidence="4 6" id="KW-1133">Transmembrane helix</keyword>
<keyword evidence="2" id="KW-1003">Cell membrane</keyword>
<dbReference type="GO" id="GO:0005886">
    <property type="term" value="C:plasma membrane"/>
    <property type="evidence" value="ECO:0007669"/>
    <property type="project" value="UniProtKB-SubCell"/>
</dbReference>
<evidence type="ECO:0000256" key="4">
    <source>
        <dbReference type="ARBA" id="ARBA00022989"/>
    </source>
</evidence>
<dbReference type="PANTHER" id="PTHR30213:SF0">
    <property type="entry name" value="UPF0761 MEMBRANE PROTEIN YIHY"/>
    <property type="match status" value="1"/>
</dbReference>
<comment type="subcellular location">
    <subcellularLocation>
        <location evidence="1">Cell membrane</location>
        <topology evidence="1">Multi-pass membrane protein</topology>
    </subcellularLocation>
</comment>